<dbReference type="SUPFAM" id="SSF56529">
    <property type="entry name" value="FAH"/>
    <property type="match status" value="1"/>
</dbReference>
<dbReference type="PANTHER" id="PTHR30143:SF0">
    <property type="entry name" value="2-KETO-4-PENTENOATE HYDRATASE"/>
    <property type="match status" value="1"/>
</dbReference>
<reference evidence="1" key="1">
    <citation type="submission" date="2018-05" db="EMBL/GenBank/DDBJ databases">
        <authorList>
            <person name="Lanie J.A."/>
            <person name="Ng W.-L."/>
            <person name="Kazmierczak K.M."/>
            <person name="Andrzejewski T.M."/>
            <person name="Davidsen T.M."/>
            <person name="Wayne K.J."/>
            <person name="Tettelin H."/>
            <person name="Glass J.I."/>
            <person name="Rusch D."/>
            <person name="Podicherti R."/>
            <person name="Tsui H.-C.T."/>
            <person name="Winkler M.E."/>
        </authorList>
    </citation>
    <scope>NUCLEOTIDE SEQUENCE</scope>
</reference>
<accession>A0A383BPN8</accession>
<dbReference type="AlphaFoldDB" id="A0A383BPN8"/>
<dbReference type="InterPro" id="IPR036663">
    <property type="entry name" value="Fumarylacetoacetase_C_sf"/>
</dbReference>
<evidence type="ECO:0008006" key="2">
    <source>
        <dbReference type="Google" id="ProtNLM"/>
    </source>
</evidence>
<dbReference type="EMBL" id="UINC01202210">
    <property type="protein sequence ID" value="SVE21902.1"/>
    <property type="molecule type" value="Genomic_DNA"/>
</dbReference>
<dbReference type="Gene3D" id="3.90.850.10">
    <property type="entry name" value="Fumarylacetoacetase-like, C-terminal domain"/>
    <property type="match status" value="1"/>
</dbReference>
<feature type="non-terminal residue" evidence="1">
    <location>
        <position position="1"/>
    </location>
</feature>
<dbReference type="GO" id="GO:0008684">
    <property type="term" value="F:2-oxopent-4-enoate hydratase activity"/>
    <property type="evidence" value="ECO:0007669"/>
    <property type="project" value="TreeGrafter"/>
</dbReference>
<dbReference type="GO" id="GO:0005737">
    <property type="term" value="C:cytoplasm"/>
    <property type="evidence" value="ECO:0007669"/>
    <property type="project" value="TreeGrafter"/>
</dbReference>
<sequence length="224" mass="24578">VVDERYSGLGRQLERLGERLVTGWKVGLTSGRGRDSMGVGFRPFGFILNDRCFQSGDSIGLVDVPNAEVETELCFRFKTDLCPNASKDDVLDSIAGVAPAFEIIQLRLGPEATLGDRLADSLSHWGIVVGLERTLDWRHFDFNGLVVTLKRNGMEVERVAAAGHMDDHFRSIAAMSSTLAKFDRQILTGNRVITGSYTRQPVGSVGIWQGDFGEDLGVVEVEFA</sequence>
<organism evidence="1">
    <name type="scientific">marine metagenome</name>
    <dbReference type="NCBI Taxonomy" id="408172"/>
    <lineage>
        <taxon>unclassified sequences</taxon>
        <taxon>metagenomes</taxon>
        <taxon>ecological metagenomes</taxon>
    </lineage>
</organism>
<evidence type="ECO:0000313" key="1">
    <source>
        <dbReference type="EMBL" id="SVE21902.1"/>
    </source>
</evidence>
<dbReference type="InterPro" id="IPR050772">
    <property type="entry name" value="Hydratase-Decarb/MhpD_sf"/>
</dbReference>
<name>A0A383BPN8_9ZZZZ</name>
<dbReference type="PANTHER" id="PTHR30143">
    <property type="entry name" value="ACID HYDRATASE"/>
    <property type="match status" value="1"/>
</dbReference>
<gene>
    <name evidence="1" type="ORF">METZ01_LOCUS474756</name>
</gene>
<proteinExistence type="predicted"/>
<protein>
    <recommendedName>
        <fullName evidence="2">Hydratase</fullName>
    </recommendedName>
</protein>